<keyword evidence="3" id="KW-1185">Reference proteome</keyword>
<feature type="transmembrane region" description="Helical" evidence="1">
    <location>
        <begin position="28"/>
        <end position="47"/>
    </location>
</feature>
<dbReference type="AlphaFoldDB" id="A0A3G6J2P0"/>
<protein>
    <recommendedName>
        <fullName evidence="4">ATP synthase I chain</fullName>
    </recommendedName>
</protein>
<feature type="transmembrane region" description="Helical" evidence="1">
    <location>
        <begin position="53"/>
        <end position="75"/>
    </location>
</feature>
<dbReference type="KEGG" id="cgk:CGERO_04610"/>
<evidence type="ECO:0000313" key="3">
    <source>
        <dbReference type="Proteomes" id="UP000271587"/>
    </source>
</evidence>
<sequence>MRSPGSILGVTTSLYDDHRRPLQRALKLGTIALLVVTVISLAAWGAASGLPGLWGALLGAGIGGSFMLLTVISVLATSRTSPSTTAAVVLGSWLLKIVVFLAIYIGIRDLYFYDHLALFITVVATMICVLASEMWGIITTNVTYVVPEQQSKIEG</sequence>
<evidence type="ECO:0000313" key="2">
    <source>
        <dbReference type="EMBL" id="AZA11238.1"/>
    </source>
</evidence>
<organism evidence="2 3">
    <name type="scientific">Corynebacterium gerontici</name>
    <dbReference type="NCBI Taxonomy" id="2079234"/>
    <lineage>
        <taxon>Bacteria</taxon>
        <taxon>Bacillati</taxon>
        <taxon>Actinomycetota</taxon>
        <taxon>Actinomycetes</taxon>
        <taxon>Mycobacteriales</taxon>
        <taxon>Corynebacteriaceae</taxon>
        <taxon>Corynebacterium</taxon>
    </lineage>
</organism>
<proteinExistence type="predicted"/>
<feature type="transmembrane region" description="Helical" evidence="1">
    <location>
        <begin position="87"/>
        <end position="107"/>
    </location>
</feature>
<gene>
    <name evidence="2" type="ORF">CGERO_04610</name>
</gene>
<keyword evidence="1" id="KW-1133">Transmembrane helix</keyword>
<keyword evidence="1" id="KW-0812">Transmembrane</keyword>
<dbReference type="EMBL" id="CP033897">
    <property type="protein sequence ID" value="AZA11238.1"/>
    <property type="molecule type" value="Genomic_DNA"/>
</dbReference>
<keyword evidence="1" id="KW-0472">Membrane</keyword>
<dbReference type="RefSeq" id="WP_123933682.1">
    <property type="nucleotide sequence ID" value="NZ_CP033897.1"/>
</dbReference>
<dbReference type="OrthoDB" id="4775022at2"/>
<evidence type="ECO:0000256" key="1">
    <source>
        <dbReference type="SAM" id="Phobius"/>
    </source>
</evidence>
<name>A0A3G6J2P0_9CORY</name>
<accession>A0A3G6J2P0</accession>
<evidence type="ECO:0008006" key="4">
    <source>
        <dbReference type="Google" id="ProtNLM"/>
    </source>
</evidence>
<feature type="transmembrane region" description="Helical" evidence="1">
    <location>
        <begin position="113"/>
        <end position="131"/>
    </location>
</feature>
<reference evidence="2 3" key="1">
    <citation type="submission" date="2018-11" db="EMBL/GenBank/DDBJ databases">
        <authorList>
            <person name="Kleinhagauer T."/>
            <person name="Glaeser S.P."/>
            <person name="Spergser J."/>
            <person name="Ruckert C."/>
            <person name="Kaempfer P."/>
            <person name="Busse H.-J."/>
        </authorList>
    </citation>
    <scope>NUCLEOTIDE SEQUENCE [LARGE SCALE GENOMIC DNA]</scope>
    <source>
        <strain evidence="2 3">W8</strain>
    </source>
</reference>
<dbReference type="Proteomes" id="UP000271587">
    <property type="component" value="Chromosome"/>
</dbReference>